<sequence>MEAACTSRYGFLYLGKCQLQQNNAFSTRRSLGSSFPPLTINKRPMGKAALHAEFTLGAGRILMRSSCNQAEGSNLGYACRYYMDTDVPALMAKLLAQALREPLTDVYNTPRLGIVDVMSMTGLDPVPFMAPISHLAAELWYTKPAPPPWIGRPALSPLLSGCIGDDEHILCSFIHLYCYMKTVFHTMLLELPANSHVLGLYHMIANYIDVALLTQEIYTPEKQRMLYAVLLYVQECHYFAEVPRERPVSHPYRKAYPWLDFQSALNGGPLGISYITEGQVSPAPQLCPNLCSAPHRSVFLSVTGRRYDQFYTFQDTGMYHCATSPEWRKVLDNCAVCDYVVYRKHVDGREWTPGELRVIPAALQELELFFTLVSVPLVPRVLQTFIKESFLWNVRPLLPDDVLRLPLYPNGPLQPSCVIPFRTDREFENRCVNEMAALLRDTHLHHYCRKSLNRPAYVACVITHCLDAVTRIRYQNTVDFAMVDAALSHTSYVSEKQEMLTRILTMAFTPGLGTGMYNLACMKNFAPQDFFGDHAHFLEIFPEEPADIASIHADLLQLYPDFVQEPDESLLQGEEEYVPFVTPEMKHLWQCRVHITHWRNDLVLHCALKEYVLPLLMGSLIEDYFAVCSYQNAYMYLYKVHQVYRNYAQEERMRPILEYCVRLMVLVHSRVVFKRHVYTLPRARIMYEALLRFNTLILKRGGSLFQTVSAFPWQRSSNSPEHIALGPFVGSRTTLLTLEQRQLWARNRKSNVGVNVMVNLCAERLVANCSIYRAAEQHDYATFCRLTRRDPGDITAISSHRAAVEDLMNPLSPKAGCYSPSYRLSAAGKQEFMGRMRDELMDPSIHAWLYTRDLLSVYRGDDILVPKYAEKYETVRTMVDLQRVLRTSSDCGDGITAVHSAVNFNTDRHEDFGNYITVPMGPVYH</sequence>
<protein>
    <submittedName>
        <fullName evidence="1">ORF62</fullName>
    </submittedName>
</protein>
<accession>Q14W44</accession>
<reference evidence="1 2" key="1">
    <citation type="journal article" date="2006" name="J. Gen. Virol.">
        <title>Genome sequences of two frog herpesviruses.</title>
        <authorList>
            <person name="Davison A.J."/>
            <person name="Cunningham C."/>
            <person name="Sauerbier W."/>
            <person name="McKinnell R.G."/>
        </authorList>
    </citation>
    <scope>NUCLEOTIDE SEQUENCE [LARGE SCALE GENOMIC DNA]</scope>
    <source>
        <strain evidence="1">ATCC VR-568</strain>
    </source>
</reference>
<keyword evidence="2" id="KW-1185">Reference proteome</keyword>
<evidence type="ECO:0000313" key="2">
    <source>
        <dbReference type="Proteomes" id="UP000120576"/>
    </source>
</evidence>
<dbReference type="EMBL" id="DQ665652">
    <property type="protein sequence ID" value="ABG25585.1"/>
    <property type="molecule type" value="Genomic_DNA"/>
</dbReference>
<evidence type="ECO:0000313" key="1">
    <source>
        <dbReference type="EMBL" id="ABG25585.1"/>
    </source>
</evidence>
<proteinExistence type="predicted"/>
<name>Q14W44_9VIRU</name>
<dbReference type="KEGG" id="vg:5179432"/>
<dbReference type="Proteomes" id="UP000120576">
    <property type="component" value="Genome"/>
</dbReference>
<organism evidence="1 2">
    <name type="scientific">Ranid herpesvirus 2</name>
    <dbReference type="NCBI Taxonomy" id="389214"/>
    <lineage>
        <taxon>Viruses</taxon>
        <taxon>Duplodnaviria</taxon>
        <taxon>Heunggongvirae</taxon>
        <taxon>Peploviricota</taxon>
        <taxon>Herviviricetes</taxon>
        <taxon>Herpesvirales</taxon>
        <taxon>Alloherpesviridae</taxon>
        <taxon>Batravirus</taxon>
        <taxon>Batravirus ranidallo2</taxon>
    </lineage>
</organism>
<dbReference type="GeneID" id="5179432"/>
<dbReference type="RefSeq" id="YP_656570.1">
    <property type="nucleotide sequence ID" value="NC_008210.1"/>
</dbReference>